<protein>
    <recommendedName>
        <fullName evidence="4">DUF1579 domain-containing protein</fullName>
    </recommendedName>
</protein>
<reference evidence="3" key="1">
    <citation type="submission" date="2009-08" db="EMBL/GenBank/DDBJ databases">
        <title>The complete genome of Chitinophaga pinensis DSM 2588.</title>
        <authorList>
            <consortium name="US DOE Joint Genome Institute (JGI-PGF)"/>
            <person name="Lucas S."/>
            <person name="Copeland A."/>
            <person name="Lapidus A."/>
            <person name="Glavina del Rio T."/>
            <person name="Dalin E."/>
            <person name="Tice H."/>
            <person name="Bruce D."/>
            <person name="Goodwin L."/>
            <person name="Pitluck S."/>
            <person name="Kyrpides N."/>
            <person name="Mavromatis K."/>
            <person name="Ivanova N."/>
            <person name="Mikhailova N."/>
            <person name="Sims D."/>
            <person name="Meinche L."/>
            <person name="Brettin T."/>
            <person name="Detter J.C."/>
            <person name="Han C."/>
            <person name="Larimer F."/>
            <person name="Land M."/>
            <person name="Hauser L."/>
            <person name="Markowitz V."/>
            <person name="Cheng J.-F."/>
            <person name="Hugenholtz P."/>
            <person name="Woyke T."/>
            <person name="Wu D."/>
            <person name="Spring S."/>
            <person name="Klenk H.-P."/>
            <person name="Eisen J.A."/>
        </authorList>
    </citation>
    <scope>NUCLEOTIDE SEQUENCE [LARGE SCALE GENOMIC DNA]</scope>
    <source>
        <strain evidence="3">ATCC 43595 / DSM 2588 / LMG 13176 / NBRC 15968 / NCIMB 11800 / UQM 2034</strain>
    </source>
</reference>
<dbReference type="KEGG" id="cpi:Cpin_1703"/>
<keyword evidence="1" id="KW-0732">Signal</keyword>
<organism evidence="2 3">
    <name type="scientific">Chitinophaga pinensis (strain ATCC 43595 / DSM 2588 / LMG 13176 / NBRC 15968 / NCIMB 11800 / UQM 2034)</name>
    <dbReference type="NCBI Taxonomy" id="485918"/>
    <lineage>
        <taxon>Bacteria</taxon>
        <taxon>Pseudomonadati</taxon>
        <taxon>Bacteroidota</taxon>
        <taxon>Chitinophagia</taxon>
        <taxon>Chitinophagales</taxon>
        <taxon>Chitinophagaceae</taxon>
        <taxon>Chitinophaga</taxon>
    </lineage>
</organism>
<reference evidence="2 3" key="2">
    <citation type="journal article" date="2010" name="Stand. Genomic Sci.">
        <title>Complete genome sequence of Chitinophaga pinensis type strain (UQM 2034).</title>
        <authorList>
            <person name="Glavina Del Rio T."/>
            <person name="Abt B."/>
            <person name="Spring S."/>
            <person name="Lapidus A."/>
            <person name="Nolan M."/>
            <person name="Tice H."/>
            <person name="Copeland A."/>
            <person name="Cheng J.F."/>
            <person name="Chen F."/>
            <person name="Bruce D."/>
            <person name="Goodwin L."/>
            <person name="Pitluck S."/>
            <person name="Ivanova N."/>
            <person name="Mavromatis K."/>
            <person name="Mikhailova N."/>
            <person name="Pati A."/>
            <person name="Chen A."/>
            <person name="Palaniappan K."/>
            <person name="Land M."/>
            <person name="Hauser L."/>
            <person name="Chang Y.J."/>
            <person name="Jeffries C.D."/>
            <person name="Chain P."/>
            <person name="Saunders E."/>
            <person name="Detter J.C."/>
            <person name="Brettin T."/>
            <person name="Rohde M."/>
            <person name="Goker M."/>
            <person name="Bristow J."/>
            <person name="Eisen J.A."/>
            <person name="Markowitz V."/>
            <person name="Hugenholtz P."/>
            <person name="Kyrpides N.C."/>
            <person name="Klenk H.P."/>
            <person name="Lucas S."/>
        </authorList>
    </citation>
    <scope>NUCLEOTIDE SEQUENCE [LARGE SCALE GENOMIC DNA]</scope>
    <source>
        <strain evidence="3">ATCC 43595 / DSM 2588 / LMG 13176 / NBRC 15968 / NCIMB 11800 / UQM 2034</strain>
    </source>
</reference>
<evidence type="ECO:0000256" key="1">
    <source>
        <dbReference type="SAM" id="SignalP"/>
    </source>
</evidence>
<feature type="signal peptide" evidence="1">
    <location>
        <begin position="1"/>
        <end position="24"/>
    </location>
</feature>
<dbReference type="EMBL" id="CP001699">
    <property type="protein sequence ID" value="ACU59199.1"/>
    <property type="molecule type" value="Genomic_DNA"/>
</dbReference>
<evidence type="ECO:0008006" key="4">
    <source>
        <dbReference type="Google" id="ProtNLM"/>
    </source>
</evidence>
<dbReference type="RefSeq" id="WP_012789375.1">
    <property type="nucleotide sequence ID" value="NC_013132.1"/>
</dbReference>
<sequence length="191" mass="21760">MRRLLLFSASAIAICLSLNTKVQAQSAEEKAWMEYMKPGPVHEMIAKSDGDWTYEMSMWMDPNQPPTKGNGTTTNKMVLGGRYQESVHKSTIMGMPFEGHGLMAYDNAKKIFQSSWIDNMGTGIMNMEGTWDDATKSITFTGKMYEPMSGKDMGVKEIFKIIDDDHHHMEMYMVNDGKEVKTMEIDFTRKK</sequence>
<dbReference type="OrthoDB" id="277821at2"/>
<accession>A0A979G1M1</accession>
<evidence type="ECO:0000313" key="2">
    <source>
        <dbReference type="EMBL" id="ACU59199.1"/>
    </source>
</evidence>
<dbReference type="AlphaFoldDB" id="A0A979G1M1"/>
<dbReference type="Pfam" id="PF07617">
    <property type="entry name" value="DUF1579"/>
    <property type="match status" value="1"/>
</dbReference>
<gene>
    <name evidence="2" type="ordered locus">Cpin_1703</name>
</gene>
<evidence type="ECO:0000313" key="3">
    <source>
        <dbReference type="Proteomes" id="UP000002215"/>
    </source>
</evidence>
<feature type="chain" id="PRO_5037524933" description="DUF1579 domain-containing protein" evidence="1">
    <location>
        <begin position="25"/>
        <end position="191"/>
    </location>
</feature>
<name>A0A979G1M1_CHIPD</name>
<proteinExistence type="predicted"/>
<dbReference type="InterPro" id="IPR011473">
    <property type="entry name" value="DUF1579"/>
</dbReference>
<dbReference type="Proteomes" id="UP000002215">
    <property type="component" value="Chromosome"/>
</dbReference>